<organism evidence="1 2">
    <name type="scientific">Staphylococcus petrasii</name>
    <dbReference type="NCBI Taxonomy" id="1276936"/>
    <lineage>
        <taxon>Bacteria</taxon>
        <taxon>Bacillati</taxon>
        <taxon>Bacillota</taxon>
        <taxon>Bacilli</taxon>
        <taxon>Bacillales</taxon>
        <taxon>Staphylococcaceae</taxon>
        <taxon>Staphylococcus</taxon>
    </lineage>
</organism>
<gene>
    <name evidence="1" type="ORF">NCTC13830_02037</name>
</gene>
<sequence>MGRHNDKEIPRVRLNGKVYRLCDVYKYFPVSDNTVRSRYKKGLRGAELIHGKGVFKAVYKL</sequence>
<protein>
    <submittedName>
        <fullName evidence="1">Hypothetical DNA-binding phage protein</fullName>
    </submittedName>
</protein>
<dbReference type="Proteomes" id="UP000254047">
    <property type="component" value="Unassembled WGS sequence"/>
</dbReference>
<dbReference type="GO" id="GO:0003677">
    <property type="term" value="F:DNA binding"/>
    <property type="evidence" value="ECO:0007669"/>
    <property type="project" value="UniProtKB-KW"/>
</dbReference>
<reference evidence="1 2" key="1">
    <citation type="submission" date="2018-06" db="EMBL/GenBank/DDBJ databases">
        <authorList>
            <consortium name="Pathogen Informatics"/>
            <person name="Doyle S."/>
        </authorList>
    </citation>
    <scope>NUCLEOTIDE SEQUENCE [LARGE SCALE GENOMIC DNA]</scope>
    <source>
        <strain evidence="1 2">NCTC13830</strain>
    </source>
</reference>
<accession>A0A380G0I5</accession>
<name>A0A380G0I5_9STAP</name>
<evidence type="ECO:0000313" key="1">
    <source>
        <dbReference type="EMBL" id="SUM44629.1"/>
    </source>
</evidence>
<evidence type="ECO:0000313" key="2">
    <source>
        <dbReference type="Proteomes" id="UP000254047"/>
    </source>
</evidence>
<dbReference type="AlphaFoldDB" id="A0A380G0I5"/>
<keyword evidence="1" id="KW-0238">DNA-binding</keyword>
<proteinExistence type="predicted"/>
<dbReference type="EMBL" id="UHDO01000001">
    <property type="protein sequence ID" value="SUM44629.1"/>
    <property type="molecule type" value="Genomic_DNA"/>
</dbReference>